<gene>
    <name evidence="2" type="ORF">IFO71_08775</name>
</gene>
<dbReference type="Proteomes" id="UP000613768">
    <property type="component" value="Unassembled WGS sequence"/>
</dbReference>
<protein>
    <submittedName>
        <fullName evidence="2">Uncharacterized protein</fullName>
    </submittedName>
</protein>
<keyword evidence="1" id="KW-0732">Signal</keyword>
<proteinExistence type="predicted"/>
<feature type="chain" id="PRO_5043610369" evidence="1">
    <location>
        <begin position="33"/>
        <end position="187"/>
    </location>
</feature>
<feature type="signal peptide" evidence="1">
    <location>
        <begin position="1"/>
        <end position="32"/>
    </location>
</feature>
<keyword evidence="3" id="KW-1185">Reference proteome</keyword>
<evidence type="ECO:0000313" key="2">
    <source>
        <dbReference type="EMBL" id="MBD8525836.1"/>
    </source>
</evidence>
<accession>A0AAW3ZN92</accession>
<dbReference type="EMBL" id="JACYTR010000013">
    <property type="protein sequence ID" value="MBD8525836.1"/>
    <property type="molecule type" value="Genomic_DNA"/>
</dbReference>
<organism evidence="2 3">
    <name type="scientific">Pseudomarimonas arenosa</name>
    <dbReference type="NCBI Taxonomy" id="2774145"/>
    <lineage>
        <taxon>Bacteria</taxon>
        <taxon>Pseudomonadati</taxon>
        <taxon>Pseudomonadota</taxon>
        <taxon>Gammaproteobacteria</taxon>
        <taxon>Lysobacterales</taxon>
        <taxon>Lysobacteraceae</taxon>
        <taxon>Pseudomarimonas</taxon>
    </lineage>
</organism>
<name>A0AAW3ZN92_9GAMM</name>
<reference evidence="2 3" key="1">
    <citation type="submission" date="2020-09" db="EMBL/GenBank/DDBJ databases">
        <title>Pseudoxanthomonas sp. CAU 1598 isolated from sand of Yaerae Beach.</title>
        <authorList>
            <person name="Kim W."/>
        </authorList>
    </citation>
    <scope>NUCLEOTIDE SEQUENCE [LARGE SCALE GENOMIC DNA]</scope>
    <source>
        <strain evidence="2 3">CAU 1598</strain>
    </source>
</reference>
<evidence type="ECO:0000313" key="3">
    <source>
        <dbReference type="Proteomes" id="UP000613768"/>
    </source>
</evidence>
<evidence type="ECO:0000256" key="1">
    <source>
        <dbReference type="SAM" id="SignalP"/>
    </source>
</evidence>
<dbReference type="RefSeq" id="WP_192029256.1">
    <property type="nucleotide sequence ID" value="NZ_JACYTR010000013.1"/>
</dbReference>
<sequence>MINRNLNTLFNGPLLLGVLLGAGALLSAPSQASDVANVRIINASGEEAVEIDLDQLAVGESRQLTSSSGKPAIVTRTESGLSVEVAGKTTEVSLASPGHAGVWHADAGDGKVKIIELDDESLHEGADGERHERKVVIMHKGGEDARLSEDEIAVLIADAEQDIDDSVEVGKDKVIVTRKVIKHEQHD</sequence>
<comment type="caution">
    <text evidence="2">The sequence shown here is derived from an EMBL/GenBank/DDBJ whole genome shotgun (WGS) entry which is preliminary data.</text>
</comment>
<dbReference type="AlphaFoldDB" id="A0AAW3ZN92"/>